<dbReference type="Proteomes" id="UP000032407">
    <property type="component" value="Unassembled WGS sequence"/>
</dbReference>
<organism evidence="1 2">
    <name type="scientific">Bacillus thuringiensis Sbt003</name>
    <dbReference type="NCBI Taxonomy" id="1235825"/>
    <lineage>
        <taxon>Bacteria</taxon>
        <taxon>Bacillati</taxon>
        <taxon>Bacillota</taxon>
        <taxon>Bacilli</taxon>
        <taxon>Bacillales</taxon>
        <taxon>Bacillaceae</taxon>
        <taxon>Bacillus</taxon>
        <taxon>Bacillus cereus group</taxon>
    </lineage>
</organism>
<dbReference type="AlphaFoldDB" id="A0A9X0F5A3"/>
<sequence>MKISKGATVTIYGAYDEKDKTGMPKISATVIEQ</sequence>
<name>A0A9X0F5A3_BACTU</name>
<accession>A0A9X0F5A3</accession>
<dbReference type="EMBL" id="AMYJ01000101">
    <property type="protein sequence ID" value="KIU72264.1"/>
    <property type="molecule type" value="Genomic_DNA"/>
</dbReference>
<evidence type="ECO:0000313" key="2">
    <source>
        <dbReference type="Proteomes" id="UP000032407"/>
    </source>
</evidence>
<gene>
    <name evidence="1" type="ORF">C797_25037</name>
</gene>
<protein>
    <submittedName>
        <fullName evidence="1">Uncharacterized protein</fullName>
    </submittedName>
</protein>
<evidence type="ECO:0000313" key="1">
    <source>
        <dbReference type="EMBL" id="KIU72264.1"/>
    </source>
</evidence>
<proteinExistence type="predicted"/>
<comment type="caution">
    <text evidence="1">The sequence shown here is derived from an EMBL/GenBank/DDBJ whole genome shotgun (WGS) entry which is preliminary data.</text>
</comment>
<reference evidence="1 2" key="1">
    <citation type="journal article" date="2015" name="Sci. Rep.">
        <title>The expression and crystallization of Cry65Aa require two C-termini, revealing a novel evolutionary strategy of Bacillus thuringiensis Cry proteins.</title>
        <authorList>
            <person name="Peng D.H."/>
            <person name="Pang C.Y."/>
            <person name="Wu H."/>
            <person name="Huang Q."/>
            <person name="Zheng J.S."/>
            <person name="Sun M."/>
        </authorList>
    </citation>
    <scope>NUCLEOTIDE SEQUENCE [LARGE SCALE GENOMIC DNA]</scope>
    <source>
        <strain evidence="1 2">Sbt003</strain>
    </source>
</reference>